<dbReference type="AlphaFoldDB" id="A0A5D0ML32"/>
<name>A0A5D0ML32_9BACT</name>
<evidence type="ECO:0000313" key="3">
    <source>
        <dbReference type="Proteomes" id="UP000324143"/>
    </source>
</evidence>
<dbReference type="Proteomes" id="UP000324143">
    <property type="component" value="Unassembled WGS sequence"/>
</dbReference>
<organism evidence="2 3">
    <name type="scientific">Candidatus Mcinerneyibacterium aminivorans</name>
    <dbReference type="NCBI Taxonomy" id="2703815"/>
    <lineage>
        <taxon>Bacteria</taxon>
        <taxon>Candidatus Macinerneyibacteriota</taxon>
        <taxon>Candidatus Mcinerneyibacteria</taxon>
        <taxon>Candidatus Mcinerneyibacteriales</taxon>
        <taxon>Candidatus Mcinerneyibacteriaceae</taxon>
        <taxon>Candidatus Mcinerneyibacterium</taxon>
    </lineage>
</organism>
<reference evidence="2" key="1">
    <citation type="submission" date="2019-08" db="EMBL/GenBank/DDBJ databases">
        <title>Genomic characterization of a novel candidate phylum (ARYD3) from a high temperature, high salinity tertiary oil reservoir in north central Oklahoma, USA.</title>
        <authorList>
            <person name="Youssef N.H."/>
            <person name="Yadav A."/>
            <person name="Elshahed M.S."/>
        </authorList>
    </citation>
    <scope>NUCLEOTIDE SEQUENCE [LARGE SCALE GENOMIC DNA]</scope>
    <source>
        <strain evidence="2">ARYD3</strain>
    </source>
</reference>
<accession>A0A5D0ML32</accession>
<proteinExistence type="predicted"/>
<dbReference type="InterPro" id="IPR026881">
    <property type="entry name" value="WYL_dom"/>
</dbReference>
<dbReference type="EMBL" id="VSIX01000043">
    <property type="protein sequence ID" value="TYB31259.1"/>
    <property type="molecule type" value="Genomic_DNA"/>
</dbReference>
<sequence>MDYMKSNKITFHVPGFIHELLKADIDKYKISQGTLCNIIFETFYNDYKKWSFGSNLEKTINFKLKEKNYSVLNNLLENKKIEENKSKYFRNLLVTYLDNKPYHRERIVYKNNIDKIFKAIKDQKNVAINYKDEERTLEPYSVKTTKEELFNYLLCYCYKHQEYRTYRISNIKVKYVKKEDWQHYNEKKIENLSENFDPFLSRGKKLKVKFTGRGKDLFENVIFYNRPEVIKRKGNIYILQCSLEKAKAYFASFFDEVEILEPDYIRNHFAEKYQHLSEIYNNS</sequence>
<comment type="caution">
    <text evidence="2">The sequence shown here is derived from an EMBL/GenBank/DDBJ whole genome shotgun (WGS) entry which is preliminary data.</text>
</comment>
<keyword evidence="3" id="KW-1185">Reference proteome</keyword>
<gene>
    <name evidence="2" type="ORF">FXF47_05020</name>
</gene>
<feature type="domain" description="WYL" evidence="1">
    <location>
        <begin position="112"/>
        <end position="172"/>
    </location>
</feature>
<evidence type="ECO:0000313" key="2">
    <source>
        <dbReference type="EMBL" id="TYB31259.1"/>
    </source>
</evidence>
<dbReference type="Pfam" id="PF13280">
    <property type="entry name" value="WYL"/>
    <property type="match status" value="1"/>
</dbReference>
<evidence type="ECO:0000259" key="1">
    <source>
        <dbReference type="Pfam" id="PF13280"/>
    </source>
</evidence>
<dbReference type="PROSITE" id="PS52050">
    <property type="entry name" value="WYL"/>
    <property type="match status" value="1"/>
</dbReference>
<protein>
    <submittedName>
        <fullName evidence="2">WYL domain-containing protein</fullName>
    </submittedName>
</protein>